<dbReference type="STRING" id="71784.A0A1Y2BIG3"/>
<evidence type="ECO:0000256" key="5">
    <source>
        <dbReference type="ARBA" id="ARBA00022692"/>
    </source>
</evidence>
<keyword evidence="7 8" id="KW-0472">Membrane</keyword>
<evidence type="ECO:0000256" key="6">
    <source>
        <dbReference type="ARBA" id="ARBA00022989"/>
    </source>
</evidence>
<dbReference type="InterPro" id="IPR001248">
    <property type="entry name" value="Pur-cyt_permease"/>
</dbReference>
<dbReference type="GO" id="GO:0022857">
    <property type="term" value="F:transmembrane transporter activity"/>
    <property type="evidence" value="ECO:0007669"/>
    <property type="project" value="InterPro"/>
</dbReference>
<keyword evidence="6 9" id="KW-1133">Transmembrane helix</keyword>
<keyword evidence="11" id="KW-1185">Reference proteome</keyword>
<feature type="transmembrane region" description="Helical" evidence="9">
    <location>
        <begin position="152"/>
        <end position="177"/>
    </location>
</feature>
<dbReference type="InParanoid" id="A0A1Y2BIG3"/>
<feature type="transmembrane region" description="Helical" evidence="9">
    <location>
        <begin position="343"/>
        <end position="367"/>
    </location>
</feature>
<dbReference type="PANTHER" id="PTHR31806">
    <property type="entry name" value="PURINE-CYTOSINE PERMEASE FCY2-RELATED"/>
    <property type="match status" value="1"/>
</dbReference>
<evidence type="ECO:0000256" key="2">
    <source>
        <dbReference type="ARBA" id="ARBA00008974"/>
    </source>
</evidence>
<name>A0A1Y2BIG3_9TREE</name>
<keyword evidence="4" id="KW-0597">Phosphoprotein</keyword>
<evidence type="ECO:0000313" key="11">
    <source>
        <dbReference type="Proteomes" id="UP000193986"/>
    </source>
</evidence>
<evidence type="ECO:0000256" key="9">
    <source>
        <dbReference type="SAM" id="Phobius"/>
    </source>
</evidence>
<feature type="transmembrane region" description="Helical" evidence="9">
    <location>
        <begin position="289"/>
        <end position="311"/>
    </location>
</feature>
<dbReference type="PIRSF" id="PIRSF002744">
    <property type="entry name" value="Pur-cyt_permease"/>
    <property type="match status" value="1"/>
</dbReference>
<dbReference type="InterPro" id="IPR026030">
    <property type="entry name" value="Pur-cyt_permease_Fcy2/21/22"/>
</dbReference>
<feature type="transmembrane region" description="Helical" evidence="9">
    <location>
        <begin position="109"/>
        <end position="131"/>
    </location>
</feature>
<evidence type="ECO:0000256" key="4">
    <source>
        <dbReference type="ARBA" id="ARBA00022553"/>
    </source>
</evidence>
<evidence type="ECO:0000256" key="7">
    <source>
        <dbReference type="ARBA" id="ARBA00023136"/>
    </source>
</evidence>
<accession>A0A1Y2BIG3</accession>
<comment type="caution">
    <text evidence="10">The sequence shown here is derived from an EMBL/GenBank/DDBJ whole genome shotgun (WGS) entry which is preliminary data.</text>
</comment>
<feature type="transmembrane region" description="Helical" evidence="9">
    <location>
        <begin position="487"/>
        <end position="507"/>
    </location>
</feature>
<feature type="transmembrane region" description="Helical" evidence="9">
    <location>
        <begin position="452"/>
        <end position="475"/>
    </location>
</feature>
<dbReference type="GO" id="GO:0005886">
    <property type="term" value="C:plasma membrane"/>
    <property type="evidence" value="ECO:0007669"/>
    <property type="project" value="TreeGrafter"/>
</dbReference>
<feature type="transmembrane region" description="Helical" evidence="9">
    <location>
        <begin position="189"/>
        <end position="209"/>
    </location>
</feature>
<organism evidence="10 11">
    <name type="scientific">Naematelia encephala</name>
    <dbReference type="NCBI Taxonomy" id="71784"/>
    <lineage>
        <taxon>Eukaryota</taxon>
        <taxon>Fungi</taxon>
        <taxon>Dikarya</taxon>
        <taxon>Basidiomycota</taxon>
        <taxon>Agaricomycotina</taxon>
        <taxon>Tremellomycetes</taxon>
        <taxon>Tremellales</taxon>
        <taxon>Naemateliaceae</taxon>
        <taxon>Naematelia</taxon>
    </lineage>
</organism>
<dbReference type="AlphaFoldDB" id="A0A1Y2BIG3"/>
<dbReference type="Gene3D" id="1.10.4160.10">
    <property type="entry name" value="Hydantoin permease"/>
    <property type="match status" value="1"/>
</dbReference>
<evidence type="ECO:0000256" key="8">
    <source>
        <dbReference type="PIRNR" id="PIRNR002744"/>
    </source>
</evidence>
<feature type="transmembrane region" description="Helical" evidence="9">
    <location>
        <begin position="379"/>
        <end position="398"/>
    </location>
</feature>
<sequence length="517" mass="56430">MSSGKNLEYDDKALEANYPTEAYTYENDDAAALREAEVAQKKGPVFRWLNKAFAMGVEVRGIERVPEDERDGKHTIGLLLLWWSVNMVVSTVPIGLLAQAYYYLSFQSAMAAIVAFTAIGAACTAFIATLGPQTGLRTMVISRYSVGYVGGSIFSILNILTQLGFSATAVILGGQILTNVSNDKLPLEASIVIVGLVALLLCFFGYEAVHQWERYAWILLFVIYCMIFGLAGARGFDINAQKSLQDTGLVYAGDFLSFGGIVFSSSAGWAPIAADFNCRLPANISRTKVFILTWFGLMVPLVFLEGMSAALMTVPDYAAAFAEGDAGGVLAEIFRPWGGGGKFLLVILSFSIICNCTPNTYSCALSIQALLPQFEKVPRALWAVLAFVIYTVAAVAGREHFSEILSNFLAILGYWIAFFIVVVFEEHYIFRRHVIPGGYDLTVYDSFRRLPVGLAGIFACCCGVALAVVSMAQVWYIGPLGAKFGEYGGDLGFEMSAVATAIVYPPLRYLEYKHFKR</sequence>
<dbReference type="FunFam" id="1.10.4160.10:FF:000002">
    <property type="entry name" value="Purine-cytosine permease fcyB"/>
    <property type="match status" value="1"/>
</dbReference>
<protein>
    <submittedName>
        <fullName evidence="10">Purine-cytosine permease</fullName>
    </submittedName>
</protein>
<evidence type="ECO:0000313" key="10">
    <source>
        <dbReference type="EMBL" id="ORY34574.1"/>
    </source>
</evidence>
<keyword evidence="3 8" id="KW-0813">Transport</keyword>
<feature type="transmembrane region" description="Helical" evidence="9">
    <location>
        <begin position="80"/>
        <end position="103"/>
    </location>
</feature>
<feature type="transmembrane region" description="Helical" evidence="9">
    <location>
        <begin position="256"/>
        <end position="277"/>
    </location>
</feature>
<evidence type="ECO:0000256" key="3">
    <source>
        <dbReference type="ARBA" id="ARBA00022448"/>
    </source>
</evidence>
<comment type="subcellular location">
    <subcellularLocation>
        <location evidence="1">Membrane</location>
        <topology evidence="1">Multi-pass membrane protein</topology>
    </subcellularLocation>
</comment>
<dbReference type="Proteomes" id="UP000193986">
    <property type="component" value="Unassembled WGS sequence"/>
</dbReference>
<feature type="transmembrane region" description="Helical" evidence="9">
    <location>
        <begin position="404"/>
        <end position="424"/>
    </location>
</feature>
<dbReference type="GO" id="GO:0015851">
    <property type="term" value="P:nucleobase transport"/>
    <property type="evidence" value="ECO:0007669"/>
    <property type="project" value="UniProtKB-ARBA"/>
</dbReference>
<dbReference type="GO" id="GO:0000329">
    <property type="term" value="C:fungal-type vacuole membrane"/>
    <property type="evidence" value="ECO:0007669"/>
    <property type="project" value="TreeGrafter"/>
</dbReference>
<proteinExistence type="inferred from homology"/>
<dbReference type="Pfam" id="PF02133">
    <property type="entry name" value="Transp_cyt_pur"/>
    <property type="match status" value="1"/>
</dbReference>
<dbReference type="EMBL" id="MCFC01000002">
    <property type="protein sequence ID" value="ORY34574.1"/>
    <property type="molecule type" value="Genomic_DNA"/>
</dbReference>
<gene>
    <name evidence="10" type="ORF">BCR39DRAFT_513447</name>
</gene>
<dbReference type="OrthoDB" id="2116389at2759"/>
<reference evidence="10 11" key="1">
    <citation type="submission" date="2016-07" db="EMBL/GenBank/DDBJ databases">
        <title>Pervasive Adenine N6-methylation of Active Genes in Fungi.</title>
        <authorList>
            <consortium name="DOE Joint Genome Institute"/>
            <person name="Mondo S.J."/>
            <person name="Dannebaum R.O."/>
            <person name="Kuo R.C."/>
            <person name="Labutti K."/>
            <person name="Haridas S."/>
            <person name="Kuo A."/>
            <person name="Salamov A."/>
            <person name="Ahrendt S.R."/>
            <person name="Lipzen A."/>
            <person name="Sullivan W."/>
            <person name="Andreopoulos W.B."/>
            <person name="Clum A."/>
            <person name="Lindquist E."/>
            <person name="Daum C."/>
            <person name="Ramamoorthy G.K."/>
            <person name="Gryganskyi A."/>
            <person name="Culley D."/>
            <person name="Magnuson J.K."/>
            <person name="James T.Y."/>
            <person name="O'Malley M.A."/>
            <person name="Stajich J.E."/>
            <person name="Spatafora J.W."/>
            <person name="Visel A."/>
            <person name="Grigoriev I.V."/>
        </authorList>
    </citation>
    <scope>NUCLEOTIDE SEQUENCE [LARGE SCALE GENOMIC DNA]</scope>
    <source>
        <strain evidence="10 11">68-887.2</strain>
    </source>
</reference>
<evidence type="ECO:0000256" key="1">
    <source>
        <dbReference type="ARBA" id="ARBA00004141"/>
    </source>
</evidence>
<dbReference type="PANTHER" id="PTHR31806:SF1">
    <property type="entry name" value="PURINE-CYTOSINE PERMEASE FCY2-RELATED"/>
    <property type="match status" value="1"/>
</dbReference>
<keyword evidence="5 9" id="KW-0812">Transmembrane</keyword>
<comment type="similarity">
    <text evidence="2 8">Belongs to the purine-cytosine permease (2.A.39) family.</text>
</comment>
<feature type="transmembrane region" description="Helical" evidence="9">
    <location>
        <begin position="216"/>
        <end position="236"/>
    </location>
</feature>